<dbReference type="Proteomes" id="UP001201217">
    <property type="component" value="Unassembled WGS sequence"/>
</dbReference>
<dbReference type="EMBL" id="JAKGTI010000012">
    <property type="protein sequence ID" value="MCF4100033.1"/>
    <property type="molecule type" value="Genomic_DNA"/>
</dbReference>
<accession>A0ABS9EB90</accession>
<protein>
    <submittedName>
        <fullName evidence="1">Uncharacterized protein</fullName>
    </submittedName>
</protein>
<proteinExistence type="predicted"/>
<keyword evidence="2" id="KW-1185">Reference proteome</keyword>
<evidence type="ECO:0000313" key="1">
    <source>
        <dbReference type="EMBL" id="MCF4100033.1"/>
    </source>
</evidence>
<feature type="non-terminal residue" evidence="1">
    <location>
        <position position="1"/>
    </location>
</feature>
<name>A0ABS9EB90_9HYPH</name>
<sequence>SDCESAAEQIIGQTSEAFWGKGAATLFAGCMIVCKAKCGDTWGLPQLYMACLREPAQMKAEFEQFYRPASGLIEFDASGELSRT</sequence>
<reference evidence="1 2" key="1">
    <citation type="submission" date="2022-01" db="EMBL/GenBank/DDBJ databases">
        <title>Maritalea mediterranea sp. nov., isolated from marine plastic residues from the Malva-rosa beach (Valencia, Spain).</title>
        <authorList>
            <person name="Vidal-Verdu A."/>
            <person name="Molina-Menor E."/>
            <person name="Pascual J."/>
            <person name="Pereto J."/>
            <person name="Porcar M."/>
        </authorList>
    </citation>
    <scope>NUCLEOTIDE SEQUENCE [LARGE SCALE GENOMIC DNA]</scope>
    <source>
        <strain evidence="1 2">P4.10X</strain>
    </source>
</reference>
<organism evidence="1 2">
    <name type="scientific">Maritalea mediterranea</name>
    <dbReference type="NCBI Taxonomy" id="2909667"/>
    <lineage>
        <taxon>Bacteria</taxon>
        <taxon>Pseudomonadati</taxon>
        <taxon>Pseudomonadota</taxon>
        <taxon>Alphaproteobacteria</taxon>
        <taxon>Hyphomicrobiales</taxon>
        <taxon>Devosiaceae</taxon>
        <taxon>Maritalea</taxon>
    </lineage>
</organism>
<comment type="caution">
    <text evidence="1">The sequence shown here is derived from an EMBL/GenBank/DDBJ whole genome shotgun (WGS) entry which is preliminary data.</text>
</comment>
<feature type="non-terminal residue" evidence="1">
    <location>
        <position position="84"/>
    </location>
</feature>
<evidence type="ECO:0000313" key="2">
    <source>
        <dbReference type="Proteomes" id="UP001201217"/>
    </source>
</evidence>
<gene>
    <name evidence="1" type="ORF">L1I42_16165</name>
</gene>